<dbReference type="InterPro" id="IPR017901">
    <property type="entry name" value="C-CAP_CF_C-like"/>
</dbReference>
<evidence type="ECO:0000259" key="2">
    <source>
        <dbReference type="PROSITE" id="PS51329"/>
    </source>
</evidence>
<dbReference type="Pfam" id="PF08603">
    <property type="entry name" value="CAP_C"/>
    <property type="match status" value="1"/>
</dbReference>
<proteinExistence type="inferred from homology"/>
<dbReference type="InterPro" id="IPR036223">
    <property type="entry name" value="CAP_C_sf"/>
</dbReference>
<protein>
    <submittedName>
        <fullName evidence="3">Adenylyl cyclase-associated protein</fullName>
    </submittedName>
</protein>
<dbReference type="Proteomes" id="UP001141327">
    <property type="component" value="Unassembled WGS sequence"/>
</dbReference>
<organism evidence="3 4">
    <name type="scientific">Paratrimastix pyriformis</name>
    <dbReference type="NCBI Taxonomy" id="342808"/>
    <lineage>
        <taxon>Eukaryota</taxon>
        <taxon>Metamonada</taxon>
        <taxon>Preaxostyla</taxon>
        <taxon>Paratrimastigidae</taxon>
        <taxon>Paratrimastix</taxon>
    </lineage>
</organism>
<evidence type="ECO:0000256" key="1">
    <source>
        <dbReference type="ARBA" id="ARBA00007659"/>
    </source>
</evidence>
<dbReference type="InterPro" id="IPR016098">
    <property type="entry name" value="CAP/MinC_C"/>
</dbReference>
<reference evidence="3" key="1">
    <citation type="journal article" date="2022" name="bioRxiv">
        <title>Genomics of Preaxostyla Flagellates Illuminates Evolutionary Transitions and the Path Towards Mitochondrial Loss.</title>
        <authorList>
            <person name="Novak L.V.F."/>
            <person name="Treitli S.C."/>
            <person name="Pyrih J."/>
            <person name="Halakuc P."/>
            <person name="Pipaliya S.V."/>
            <person name="Vacek V."/>
            <person name="Brzon O."/>
            <person name="Soukal P."/>
            <person name="Eme L."/>
            <person name="Dacks J.B."/>
            <person name="Karnkowska A."/>
            <person name="Elias M."/>
            <person name="Hampl V."/>
        </authorList>
    </citation>
    <scope>NUCLEOTIDE SEQUENCE</scope>
    <source>
        <strain evidence="3">RCP-MX</strain>
    </source>
</reference>
<name>A0ABQ8UH99_9EUKA</name>
<dbReference type="PANTHER" id="PTHR10652:SF0">
    <property type="entry name" value="ADENYLYL CYCLASE-ASSOCIATED PROTEIN"/>
    <property type="match status" value="1"/>
</dbReference>
<dbReference type="SUPFAM" id="SSF69340">
    <property type="entry name" value="C-terminal domain of adenylylcyclase associated protein"/>
    <property type="match status" value="1"/>
</dbReference>
<dbReference type="EMBL" id="JAPMOS010000060">
    <property type="protein sequence ID" value="KAJ4456800.1"/>
    <property type="molecule type" value="Genomic_DNA"/>
</dbReference>
<dbReference type="InterPro" id="IPR001837">
    <property type="entry name" value="Adenylate_cyclase-assoc_CAP"/>
</dbReference>
<gene>
    <name evidence="3" type="ORF">PAPYR_7821</name>
</gene>
<dbReference type="PANTHER" id="PTHR10652">
    <property type="entry name" value="ADENYLYL CYCLASE-ASSOCIATED PROTEIN"/>
    <property type="match status" value="1"/>
</dbReference>
<feature type="domain" description="C-CAP/cofactor C-like" evidence="2">
    <location>
        <begin position="1"/>
        <end position="121"/>
    </location>
</feature>
<evidence type="ECO:0000313" key="4">
    <source>
        <dbReference type="Proteomes" id="UP001141327"/>
    </source>
</evidence>
<keyword evidence="4" id="KW-1185">Reference proteome</keyword>
<comment type="similarity">
    <text evidence="1">Belongs to the CAP family.</text>
</comment>
<accession>A0ABQ8UH99</accession>
<evidence type="ECO:0000313" key="3">
    <source>
        <dbReference type="EMBL" id="KAJ4456800.1"/>
    </source>
</evidence>
<dbReference type="InterPro" id="IPR006599">
    <property type="entry name" value="CARP_motif"/>
</dbReference>
<sequence>MELALTVENTKQAVSIFNCRNCRLTITGKANSISLEKCRGVQVAFPSVISSISLSDCQDCAFQAFEKLPCVLVDGCLATRCYLPPQGPGAETEIITAKSMSTTAIVPTPDGEDAVECGIPEQLSSKFKNGKMETNFVVSE</sequence>
<dbReference type="PROSITE" id="PS51329">
    <property type="entry name" value="C_CAP_COFACTOR_C"/>
    <property type="match status" value="1"/>
</dbReference>
<dbReference type="SMART" id="SM00673">
    <property type="entry name" value="CARP"/>
    <property type="match status" value="1"/>
</dbReference>
<comment type="caution">
    <text evidence="3">The sequence shown here is derived from an EMBL/GenBank/DDBJ whole genome shotgun (WGS) entry which is preliminary data.</text>
</comment>
<dbReference type="InterPro" id="IPR013912">
    <property type="entry name" value="Adenylate_cyclase-assoc_CAP_C"/>
</dbReference>
<dbReference type="Gene3D" id="2.160.20.70">
    <property type="match status" value="1"/>
</dbReference>